<dbReference type="GO" id="GO:0005886">
    <property type="term" value="C:plasma membrane"/>
    <property type="evidence" value="ECO:0007669"/>
    <property type="project" value="UniProtKB-SubCell"/>
</dbReference>
<keyword evidence="5 14" id="KW-0812">Transmembrane</keyword>
<evidence type="ECO:0000259" key="16">
    <source>
        <dbReference type="SMART" id="SM00013"/>
    </source>
</evidence>
<feature type="compositionally biased region" description="Basic and acidic residues" evidence="13">
    <location>
        <begin position="334"/>
        <end position="345"/>
    </location>
</feature>
<dbReference type="FunFam" id="3.80.10.10:FF:000015">
    <property type="entry name" value="Leucine rich repeat containing 38"/>
    <property type="match status" value="1"/>
</dbReference>
<dbReference type="SMART" id="SM00013">
    <property type="entry name" value="LRRNT"/>
    <property type="match status" value="1"/>
</dbReference>
<dbReference type="InterPro" id="IPR000372">
    <property type="entry name" value="LRRNT"/>
</dbReference>
<keyword evidence="19" id="KW-1185">Reference proteome</keyword>
<keyword evidence="9" id="KW-0406">Ion transport</keyword>
<keyword evidence="12" id="KW-0407">Ion channel</keyword>
<dbReference type="SMART" id="SM00369">
    <property type="entry name" value="LRR_TYP"/>
    <property type="match status" value="4"/>
</dbReference>
<feature type="signal peptide" evidence="15">
    <location>
        <begin position="1"/>
        <end position="20"/>
    </location>
</feature>
<keyword evidence="7" id="KW-0677">Repeat</keyword>
<dbReference type="Gene3D" id="3.80.10.10">
    <property type="entry name" value="Ribonuclease Inhibitor"/>
    <property type="match status" value="1"/>
</dbReference>
<evidence type="ECO:0000259" key="17">
    <source>
        <dbReference type="SMART" id="SM00082"/>
    </source>
</evidence>
<comment type="subcellular location">
    <subcellularLocation>
        <location evidence="1">Cell membrane</location>
        <topology evidence="1">Single-pass membrane protein</topology>
    </subcellularLocation>
</comment>
<evidence type="ECO:0000256" key="13">
    <source>
        <dbReference type="SAM" id="MobiDB-lite"/>
    </source>
</evidence>
<evidence type="ECO:0000256" key="4">
    <source>
        <dbReference type="ARBA" id="ARBA00022614"/>
    </source>
</evidence>
<evidence type="ECO:0000256" key="11">
    <source>
        <dbReference type="ARBA" id="ARBA00023157"/>
    </source>
</evidence>
<dbReference type="Proteomes" id="UP000288216">
    <property type="component" value="Unassembled WGS sequence"/>
</dbReference>
<dbReference type="PROSITE" id="PS51450">
    <property type="entry name" value="LRR"/>
    <property type="match status" value="2"/>
</dbReference>
<evidence type="ECO:0000313" key="18">
    <source>
        <dbReference type="EMBL" id="GCB72504.1"/>
    </source>
</evidence>
<dbReference type="GO" id="GO:0071805">
    <property type="term" value="P:potassium ion transmembrane transport"/>
    <property type="evidence" value="ECO:0007669"/>
    <property type="project" value="UniProtKB-ARBA"/>
</dbReference>
<evidence type="ECO:0000256" key="9">
    <source>
        <dbReference type="ARBA" id="ARBA00023065"/>
    </source>
</evidence>
<accession>A0A401PHE2</accession>
<evidence type="ECO:0000256" key="7">
    <source>
        <dbReference type="ARBA" id="ARBA00022737"/>
    </source>
</evidence>
<feature type="region of interest" description="Disordered" evidence="13">
    <location>
        <begin position="229"/>
        <end position="271"/>
    </location>
</feature>
<sequence>MRGKITLEILGLLFVHSVIGCPERCLCNITLKEVSCTGNGLSEIPNDVPPDTEILDLQNNHIHTISNAAFTDMPQLQVLDLSNNVISSLSSNTFDGLHNLLNLNLANNSITYMDNKILHSTENLKQLDLSFNNLTSLPEGFFENQNNLIWLGMHQNQLHQLDTALLDSLSNLQVLLLQKNHWKCDCHVAGLKLWLESFLYKGGQIDEILCTEPEDLRSKDLMKIPHEKFQPCPSVKHKPSNAHSEHGSSTTQNHHGKNEHDQHSECKTKSKQRAGSLRHAIATIVITGIVCGIVCLMMLAAAIYGCSYAALMAKYHRELKKLEHLGPEVEQGSAEEKEPLDGSQA</sequence>
<proteinExistence type="predicted"/>
<evidence type="ECO:0000256" key="8">
    <source>
        <dbReference type="ARBA" id="ARBA00022989"/>
    </source>
</evidence>
<keyword evidence="3" id="KW-1003">Cell membrane</keyword>
<evidence type="ECO:0000256" key="3">
    <source>
        <dbReference type="ARBA" id="ARBA00022475"/>
    </source>
</evidence>
<evidence type="ECO:0000256" key="12">
    <source>
        <dbReference type="ARBA" id="ARBA00023303"/>
    </source>
</evidence>
<evidence type="ECO:0000256" key="6">
    <source>
        <dbReference type="ARBA" id="ARBA00022729"/>
    </source>
</evidence>
<dbReference type="AlphaFoldDB" id="A0A401PHE2"/>
<keyword evidence="6 15" id="KW-0732">Signal</keyword>
<evidence type="ECO:0000256" key="15">
    <source>
        <dbReference type="SAM" id="SignalP"/>
    </source>
</evidence>
<evidence type="ECO:0008006" key="20">
    <source>
        <dbReference type="Google" id="ProtNLM"/>
    </source>
</evidence>
<dbReference type="STRING" id="75743.A0A401PHE2"/>
<gene>
    <name evidence="18" type="ORF">scyTo_0002029</name>
</gene>
<dbReference type="PROSITE" id="PS51257">
    <property type="entry name" value="PROKAR_LIPOPROTEIN"/>
    <property type="match status" value="1"/>
</dbReference>
<feature type="chain" id="PRO_5019241779" description="LRRCT domain-containing protein" evidence="15">
    <location>
        <begin position="21"/>
        <end position="345"/>
    </location>
</feature>
<keyword evidence="11" id="KW-1015">Disulfide bond</keyword>
<dbReference type="PANTHER" id="PTHR24366:SF35">
    <property type="entry name" value="LEUCINE RICH REPEATS AND TRANSMEMBRANE DOMAINS 1"/>
    <property type="match status" value="1"/>
</dbReference>
<keyword evidence="8 14" id="KW-1133">Transmembrane helix</keyword>
<comment type="caution">
    <text evidence="18">The sequence shown here is derived from an EMBL/GenBank/DDBJ whole genome shotgun (WGS) entry which is preliminary data.</text>
</comment>
<evidence type="ECO:0000256" key="2">
    <source>
        <dbReference type="ARBA" id="ARBA00022448"/>
    </source>
</evidence>
<dbReference type="SUPFAM" id="SSF52058">
    <property type="entry name" value="L domain-like"/>
    <property type="match status" value="1"/>
</dbReference>
<feature type="compositionally biased region" description="Basic and acidic residues" evidence="13">
    <location>
        <begin position="256"/>
        <end position="268"/>
    </location>
</feature>
<dbReference type="OrthoDB" id="1394818at2759"/>
<dbReference type="InterPro" id="IPR001611">
    <property type="entry name" value="Leu-rich_rpt"/>
</dbReference>
<feature type="transmembrane region" description="Helical" evidence="14">
    <location>
        <begin position="280"/>
        <end position="311"/>
    </location>
</feature>
<reference evidence="18 19" key="1">
    <citation type="journal article" date="2018" name="Nat. Ecol. Evol.">
        <title>Shark genomes provide insights into elasmobranch evolution and the origin of vertebrates.</title>
        <authorList>
            <person name="Hara Y"/>
            <person name="Yamaguchi K"/>
            <person name="Onimaru K"/>
            <person name="Kadota M"/>
            <person name="Koyanagi M"/>
            <person name="Keeley SD"/>
            <person name="Tatsumi K"/>
            <person name="Tanaka K"/>
            <person name="Motone F"/>
            <person name="Kageyama Y"/>
            <person name="Nozu R"/>
            <person name="Adachi N"/>
            <person name="Nishimura O"/>
            <person name="Nakagawa R"/>
            <person name="Tanegashima C"/>
            <person name="Kiyatake I"/>
            <person name="Matsumoto R"/>
            <person name="Murakumo K"/>
            <person name="Nishida K"/>
            <person name="Terakita A"/>
            <person name="Kuratani S"/>
            <person name="Sato K"/>
            <person name="Hyodo S Kuraku.S."/>
        </authorList>
    </citation>
    <scope>NUCLEOTIDE SEQUENCE [LARGE SCALE GENOMIC DNA]</scope>
</reference>
<dbReference type="EMBL" id="BFAA01000482">
    <property type="protein sequence ID" value="GCB72504.1"/>
    <property type="molecule type" value="Genomic_DNA"/>
</dbReference>
<dbReference type="PANTHER" id="PTHR24366">
    <property type="entry name" value="IG(IMMUNOGLOBULIN) AND LRR(LEUCINE RICH REPEAT) DOMAINS"/>
    <property type="match status" value="1"/>
</dbReference>
<evidence type="ECO:0000256" key="10">
    <source>
        <dbReference type="ARBA" id="ARBA00023136"/>
    </source>
</evidence>
<name>A0A401PHE2_SCYTO</name>
<protein>
    <recommendedName>
        <fullName evidence="20">LRRCT domain-containing protein</fullName>
    </recommendedName>
</protein>
<evidence type="ECO:0000256" key="14">
    <source>
        <dbReference type="SAM" id="Phobius"/>
    </source>
</evidence>
<keyword evidence="2" id="KW-0813">Transport</keyword>
<keyword evidence="4" id="KW-0433">Leucine-rich repeat</keyword>
<dbReference type="Pfam" id="PF13855">
    <property type="entry name" value="LRR_8"/>
    <property type="match status" value="2"/>
</dbReference>
<dbReference type="OMA" id="ESIFPEC"/>
<dbReference type="InterPro" id="IPR000483">
    <property type="entry name" value="Cys-rich_flank_reg_C"/>
</dbReference>
<keyword evidence="10 14" id="KW-0472">Membrane</keyword>
<evidence type="ECO:0000256" key="1">
    <source>
        <dbReference type="ARBA" id="ARBA00004162"/>
    </source>
</evidence>
<dbReference type="InterPro" id="IPR003591">
    <property type="entry name" value="Leu-rich_rpt_typical-subtyp"/>
</dbReference>
<evidence type="ECO:0000256" key="5">
    <source>
        <dbReference type="ARBA" id="ARBA00022692"/>
    </source>
</evidence>
<feature type="domain" description="LRRNT" evidence="16">
    <location>
        <begin position="20"/>
        <end position="54"/>
    </location>
</feature>
<evidence type="ECO:0000313" key="19">
    <source>
        <dbReference type="Proteomes" id="UP000288216"/>
    </source>
</evidence>
<feature type="region of interest" description="Disordered" evidence="13">
    <location>
        <begin position="326"/>
        <end position="345"/>
    </location>
</feature>
<dbReference type="SMART" id="SM00082">
    <property type="entry name" value="LRRCT"/>
    <property type="match status" value="1"/>
</dbReference>
<feature type="domain" description="LRRCT" evidence="17">
    <location>
        <begin position="180"/>
        <end position="233"/>
    </location>
</feature>
<dbReference type="InterPro" id="IPR032675">
    <property type="entry name" value="LRR_dom_sf"/>
</dbReference>
<organism evidence="18 19">
    <name type="scientific">Scyliorhinus torazame</name>
    <name type="common">Cloudy catshark</name>
    <name type="synonym">Catulus torazame</name>
    <dbReference type="NCBI Taxonomy" id="75743"/>
    <lineage>
        <taxon>Eukaryota</taxon>
        <taxon>Metazoa</taxon>
        <taxon>Chordata</taxon>
        <taxon>Craniata</taxon>
        <taxon>Vertebrata</taxon>
        <taxon>Chondrichthyes</taxon>
        <taxon>Elasmobranchii</taxon>
        <taxon>Galeomorphii</taxon>
        <taxon>Galeoidea</taxon>
        <taxon>Carcharhiniformes</taxon>
        <taxon>Scyliorhinidae</taxon>
        <taxon>Scyliorhinus</taxon>
    </lineage>
</organism>